<dbReference type="Proteomes" id="UP000777482">
    <property type="component" value="Unassembled WGS sequence"/>
</dbReference>
<dbReference type="OrthoDB" id="3219396at2759"/>
<keyword evidence="4" id="KW-1185">Reference proteome</keyword>
<feature type="compositionally biased region" description="Low complexity" evidence="1">
    <location>
        <begin position="183"/>
        <end position="198"/>
    </location>
</feature>
<evidence type="ECO:0000256" key="1">
    <source>
        <dbReference type="SAM" id="MobiDB-lite"/>
    </source>
</evidence>
<reference evidence="3 4" key="1">
    <citation type="submission" date="2020-11" db="EMBL/GenBank/DDBJ databases">
        <title>Kefir isolates.</title>
        <authorList>
            <person name="Marcisauskas S."/>
            <person name="Kim Y."/>
            <person name="Blasche S."/>
        </authorList>
    </citation>
    <scope>NUCLEOTIDE SEQUENCE [LARGE SCALE GENOMIC DNA]</scope>
    <source>
        <strain evidence="3 4">KR</strain>
    </source>
</reference>
<feature type="region of interest" description="Disordered" evidence="1">
    <location>
        <begin position="419"/>
        <end position="453"/>
    </location>
</feature>
<comment type="caution">
    <text evidence="3">The sequence shown here is derived from an EMBL/GenBank/DDBJ whole genome shotgun (WGS) entry which is preliminary data.</text>
</comment>
<feature type="region of interest" description="Disordered" evidence="1">
    <location>
        <begin position="109"/>
        <end position="129"/>
    </location>
</feature>
<name>A0A9P7B5L8_RHOMI</name>
<protein>
    <recommendedName>
        <fullName evidence="2">F-box domain-containing protein</fullName>
    </recommendedName>
</protein>
<gene>
    <name evidence="3" type="ORF">C6P46_005162</name>
</gene>
<feature type="region of interest" description="Disordered" evidence="1">
    <location>
        <begin position="1"/>
        <end position="22"/>
    </location>
</feature>
<dbReference type="InterPro" id="IPR001810">
    <property type="entry name" value="F-box_dom"/>
</dbReference>
<accession>A0A9P7B5L8</accession>
<feature type="domain" description="F-box" evidence="2">
    <location>
        <begin position="276"/>
        <end position="326"/>
    </location>
</feature>
<feature type="compositionally biased region" description="Low complexity" evidence="1">
    <location>
        <begin position="115"/>
        <end position="129"/>
    </location>
</feature>
<dbReference type="Pfam" id="PF12937">
    <property type="entry name" value="F-box-like"/>
    <property type="match status" value="1"/>
</dbReference>
<feature type="region of interest" description="Disordered" evidence="1">
    <location>
        <begin position="158"/>
        <end position="198"/>
    </location>
</feature>
<evidence type="ECO:0000259" key="2">
    <source>
        <dbReference type="Pfam" id="PF12937"/>
    </source>
</evidence>
<evidence type="ECO:0000313" key="3">
    <source>
        <dbReference type="EMBL" id="KAG0659387.1"/>
    </source>
</evidence>
<dbReference type="AlphaFoldDB" id="A0A9P7B5L8"/>
<organism evidence="3 4">
    <name type="scientific">Rhodotorula mucilaginosa</name>
    <name type="common">Yeast</name>
    <name type="synonym">Rhodotorula rubra</name>
    <dbReference type="NCBI Taxonomy" id="5537"/>
    <lineage>
        <taxon>Eukaryota</taxon>
        <taxon>Fungi</taxon>
        <taxon>Dikarya</taxon>
        <taxon>Basidiomycota</taxon>
        <taxon>Pucciniomycotina</taxon>
        <taxon>Microbotryomycetes</taxon>
        <taxon>Sporidiobolales</taxon>
        <taxon>Sporidiobolaceae</taxon>
        <taxon>Rhodotorula</taxon>
    </lineage>
</organism>
<feature type="compositionally biased region" description="Low complexity" evidence="1">
    <location>
        <begin position="425"/>
        <end position="443"/>
    </location>
</feature>
<dbReference type="EMBL" id="PUHQ01000054">
    <property type="protein sequence ID" value="KAG0659387.1"/>
    <property type="molecule type" value="Genomic_DNA"/>
</dbReference>
<evidence type="ECO:0000313" key="4">
    <source>
        <dbReference type="Proteomes" id="UP000777482"/>
    </source>
</evidence>
<proteinExistence type="predicted"/>
<sequence>MRGHEAGGRSRATLVRDKEKSGRTQICNLGSALSPANQEPPTIDWSLAPRASRSGTSTVLYSSAHPAARSTGLQYRPQPDLLHRQDVHSPHSTRPCASTRRALRAILRGRDAAGSRSSKTAASLSSSSLETRLTPSSVISYSDLALDSVALCPATAPHTANRRRATSAPASGYGPRLGLPDVASAADRPARAPSASPPLASLNEAVRSLALLSAPAFPLISPESRAPAHSLIPLPLAGSHPPAQPHLLLGNHSAIATAIEMASSETPAAAPRGPRRLPPELVADILDSFVESAPSHALRTPDLAAFARVSRDWNDAATPLLYRNVHVDSKARDGILDTLEANPTLPPLVRELTLSGGKLTAGDFRRLQTTLERCEGVTSLAYHCFDDAFCLYDLLGRLPNLETLVASYIEFPNVGTATAVPSPPSSGRSSPSSSSSSTTPVRPTFRLKRFDSGTSPLPANFQLLTSSSQSSLSSLDVPISSLISQDLTGFSSLDRLTLTLGERYLAVPDPRIPRPHGARDEARCVRRIRRLLRGVEEARVPLRHLEIFEPAYAATKPFDAGVFEIEGLLESVPDSVRLVDLATIAISADYIARAFVRTVANLEGYAPTFDVCKNVSDIVLPRCLAGATGSAAMHSALAARGITVRWG</sequence>